<proteinExistence type="predicted"/>
<sequence>MQSDSCRALVDDVPTKLPDVDTSIPTFVAKWDMPWSSHLVLRHFDGNLFNGSALFSTPILNTSLANSSDNETYFTQSFGILSSAEFVIEDGKVVGFGLTGVWEAGTGIEDPSGDTVQKRSEVWFAREQ</sequence>
<evidence type="ECO:0000313" key="1">
    <source>
        <dbReference type="EMBL" id="KAF5373046.1"/>
    </source>
</evidence>
<dbReference type="EMBL" id="JAACJM010000004">
    <property type="protein sequence ID" value="KAF5373046.1"/>
    <property type="molecule type" value="Genomic_DNA"/>
</dbReference>
<protein>
    <submittedName>
        <fullName evidence="1">Uncharacterized protein</fullName>
    </submittedName>
</protein>
<organism evidence="1 2">
    <name type="scientific">Tetrapyrgos nigripes</name>
    <dbReference type="NCBI Taxonomy" id="182062"/>
    <lineage>
        <taxon>Eukaryota</taxon>
        <taxon>Fungi</taxon>
        <taxon>Dikarya</taxon>
        <taxon>Basidiomycota</taxon>
        <taxon>Agaricomycotina</taxon>
        <taxon>Agaricomycetes</taxon>
        <taxon>Agaricomycetidae</taxon>
        <taxon>Agaricales</taxon>
        <taxon>Marasmiineae</taxon>
        <taxon>Marasmiaceae</taxon>
        <taxon>Tetrapyrgos</taxon>
    </lineage>
</organism>
<dbReference type="AlphaFoldDB" id="A0A8H5GXS0"/>
<accession>A0A8H5GXS0</accession>
<reference evidence="1 2" key="1">
    <citation type="journal article" date="2020" name="ISME J.">
        <title>Uncovering the hidden diversity of litter-decomposition mechanisms in mushroom-forming fungi.</title>
        <authorList>
            <person name="Floudas D."/>
            <person name="Bentzer J."/>
            <person name="Ahren D."/>
            <person name="Johansson T."/>
            <person name="Persson P."/>
            <person name="Tunlid A."/>
        </authorList>
    </citation>
    <scope>NUCLEOTIDE SEQUENCE [LARGE SCALE GENOMIC DNA]</scope>
    <source>
        <strain evidence="1 2">CBS 291.85</strain>
    </source>
</reference>
<gene>
    <name evidence="1" type="ORF">D9758_001605</name>
</gene>
<dbReference type="Proteomes" id="UP000559256">
    <property type="component" value="Unassembled WGS sequence"/>
</dbReference>
<dbReference type="OrthoDB" id="3031868at2759"/>
<comment type="caution">
    <text evidence="1">The sequence shown here is derived from an EMBL/GenBank/DDBJ whole genome shotgun (WGS) entry which is preliminary data.</text>
</comment>
<evidence type="ECO:0000313" key="2">
    <source>
        <dbReference type="Proteomes" id="UP000559256"/>
    </source>
</evidence>
<name>A0A8H5GXS0_9AGAR</name>
<keyword evidence="2" id="KW-1185">Reference proteome</keyword>